<comment type="similarity">
    <text evidence="2 9">Belongs to the CTP synthase family.</text>
</comment>
<dbReference type="AlphaFoldDB" id="A0A420XWN1"/>
<comment type="caution">
    <text evidence="12">The sequence shown here is derived from an EMBL/GenBank/DDBJ whole genome shotgun (WGS) entry which is preliminary data.</text>
</comment>
<dbReference type="Pfam" id="PF06418">
    <property type="entry name" value="CTP_synth_N"/>
    <property type="match status" value="1"/>
</dbReference>
<dbReference type="InterPro" id="IPR004468">
    <property type="entry name" value="CTP_synthase"/>
</dbReference>
<sequence>MRVVLVSGGVISGIGKGIIASSAGLLLKTSGLKVTAIKIDPYLNVDAGTLGPLEHGECFVLADGGECDLDLGNYERYLGITLTSDNNITTGKIYQSVIARERKGDYLGRTVQVVPHITDAIQEWITRVAQIPVDDSGDAPDVCIIELGGTVGDIESAPFVEALVQLRHKLTKDPNSSFFNIHVSYVPLIHGEEKTKPTQHAIKTMRSAGLIPDLIACRCDASLDDATVRKIASSCQVDYEQVLGVHDMETIYQVPLLLHDEGLLQQLLKKLGLDKLTLQPAQVSKGQALWELWKKTVVSPKDMPQVTIALVGKYTSLMDSYLSLVKALEHSAMRCKRKLNLVPVDSEQLDEDAKEKNPTAYEKAWSIVKAADGVVCPGGFGLRGIEGMVDAARYCREESKPYLGICLGMQVATIEAARTFLHIEGATSEEFKPHESPEKFAVVFMPEGSKEVMGGTMRLGTRGSYFQPGSDWSKLKALYGGGDEIHERHRHRYEVNPDLVDKLEEAGLHFVAKDETGRRMEVCELKNHPYYVGLQAHPEYTSKVTHASEPFLGLVAASAGILDNILEEVKQQKQVNGVAHF</sequence>
<feature type="domain" description="Glutamine amidotransferase" evidence="10">
    <location>
        <begin position="317"/>
        <end position="551"/>
    </location>
</feature>
<dbReference type="UniPathway" id="UPA00159">
    <property type="reaction ID" value="UER00277"/>
</dbReference>
<evidence type="ECO:0000256" key="4">
    <source>
        <dbReference type="ARBA" id="ARBA00022741"/>
    </source>
</evidence>
<dbReference type="CDD" id="cd03113">
    <property type="entry name" value="CTPS_N"/>
    <property type="match status" value="1"/>
</dbReference>
<evidence type="ECO:0000256" key="5">
    <source>
        <dbReference type="ARBA" id="ARBA00022840"/>
    </source>
</evidence>
<proteinExistence type="inferred from homology"/>
<evidence type="ECO:0000259" key="10">
    <source>
        <dbReference type="Pfam" id="PF00117"/>
    </source>
</evidence>
<dbReference type="Gene3D" id="3.40.50.300">
    <property type="entry name" value="P-loop containing nucleotide triphosphate hydrolases"/>
    <property type="match status" value="1"/>
</dbReference>
<evidence type="ECO:0000259" key="11">
    <source>
        <dbReference type="Pfam" id="PF06418"/>
    </source>
</evidence>
<evidence type="ECO:0000256" key="9">
    <source>
        <dbReference type="RuleBase" id="RU810713"/>
    </source>
</evidence>
<evidence type="ECO:0000256" key="2">
    <source>
        <dbReference type="ARBA" id="ARBA00007533"/>
    </source>
</evidence>
<comment type="catalytic activity">
    <reaction evidence="8 9">
        <text>UTP + L-glutamine + ATP + H2O = CTP + L-glutamate + ADP + phosphate + 2 H(+)</text>
        <dbReference type="Rhea" id="RHEA:26426"/>
        <dbReference type="ChEBI" id="CHEBI:15377"/>
        <dbReference type="ChEBI" id="CHEBI:15378"/>
        <dbReference type="ChEBI" id="CHEBI:29985"/>
        <dbReference type="ChEBI" id="CHEBI:30616"/>
        <dbReference type="ChEBI" id="CHEBI:37563"/>
        <dbReference type="ChEBI" id="CHEBI:43474"/>
        <dbReference type="ChEBI" id="CHEBI:46398"/>
        <dbReference type="ChEBI" id="CHEBI:58359"/>
        <dbReference type="ChEBI" id="CHEBI:456216"/>
        <dbReference type="EC" id="6.3.4.2"/>
    </reaction>
</comment>
<keyword evidence="4 9" id="KW-0547">Nucleotide-binding</keyword>
<dbReference type="InterPro" id="IPR017926">
    <property type="entry name" value="GATASE"/>
</dbReference>
<accession>A0A420XWN1</accession>
<dbReference type="STRING" id="177199.A0A420XWN1"/>
<dbReference type="GO" id="GO:0005524">
    <property type="term" value="F:ATP binding"/>
    <property type="evidence" value="ECO:0007669"/>
    <property type="project" value="UniProtKB-KW"/>
</dbReference>
<keyword evidence="3 9" id="KW-0436">Ligase</keyword>
<dbReference type="EC" id="6.3.4.2" evidence="9"/>
<dbReference type="NCBIfam" id="NF003792">
    <property type="entry name" value="PRK05380.1"/>
    <property type="match status" value="1"/>
</dbReference>
<dbReference type="GO" id="GO:0019856">
    <property type="term" value="P:pyrimidine nucleobase biosynthetic process"/>
    <property type="evidence" value="ECO:0007669"/>
    <property type="project" value="TreeGrafter"/>
</dbReference>
<evidence type="ECO:0000256" key="6">
    <source>
        <dbReference type="ARBA" id="ARBA00022962"/>
    </source>
</evidence>
<name>A0A420XWN1_9PEZI</name>
<dbReference type="EMBL" id="QVQW01000122">
    <property type="protein sequence ID" value="RKU40084.1"/>
    <property type="molecule type" value="Genomic_DNA"/>
</dbReference>
<evidence type="ECO:0000256" key="1">
    <source>
        <dbReference type="ARBA" id="ARBA00005171"/>
    </source>
</evidence>
<dbReference type="GO" id="GO:0042802">
    <property type="term" value="F:identical protein binding"/>
    <property type="evidence" value="ECO:0007669"/>
    <property type="project" value="TreeGrafter"/>
</dbReference>
<dbReference type="PROSITE" id="PS51273">
    <property type="entry name" value="GATASE_TYPE_1"/>
    <property type="match status" value="1"/>
</dbReference>
<keyword evidence="7 9" id="KW-0665">Pyrimidine biosynthesis</keyword>
<dbReference type="InterPro" id="IPR017456">
    <property type="entry name" value="CTP_synthase_N"/>
</dbReference>
<dbReference type="Gene3D" id="3.40.50.880">
    <property type="match status" value="1"/>
</dbReference>
<dbReference type="OrthoDB" id="1739076at2759"/>
<keyword evidence="6 9" id="KW-0315">Glutamine amidotransferase</keyword>
<gene>
    <name evidence="12" type="primary">URA7</name>
    <name evidence="12" type="ORF">DL546_001715</name>
</gene>
<evidence type="ECO:0000256" key="8">
    <source>
        <dbReference type="ARBA" id="ARBA00047781"/>
    </source>
</evidence>
<comment type="pathway">
    <text evidence="1 9">Pyrimidine metabolism; CTP biosynthesis via de novo pathway; CTP from UDP: step 2/2.</text>
</comment>
<dbReference type="InterPro" id="IPR027417">
    <property type="entry name" value="P-loop_NTPase"/>
</dbReference>
<comment type="function">
    <text evidence="9">Catalyzes the ATP-dependent amination of UTP to CTP with either L-glutamine or ammonia as the source of nitrogen.</text>
</comment>
<dbReference type="Pfam" id="PF00117">
    <property type="entry name" value="GATase"/>
    <property type="match status" value="1"/>
</dbReference>
<dbReference type="GO" id="GO:0005737">
    <property type="term" value="C:cytoplasm"/>
    <property type="evidence" value="ECO:0007669"/>
    <property type="project" value="TreeGrafter"/>
</dbReference>
<evidence type="ECO:0000256" key="3">
    <source>
        <dbReference type="ARBA" id="ARBA00022598"/>
    </source>
</evidence>
<dbReference type="Proteomes" id="UP000275385">
    <property type="component" value="Unassembled WGS sequence"/>
</dbReference>
<dbReference type="CDD" id="cd01746">
    <property type="entry name" value="GATase1_CTP_Synthase"/>
    <property type="match status" value="1"/>
</dbReference>
<dbReference type="GO" id="GO:0003883">
    <property type="term" value="F:CTP synthase activity"/>
    <property type="evidence" value="ECO:0007669"/>
    <property type="project" value="UniProtKB-UniRule"/>
</dbReference>
<dbReference type="GO" id="GO:0097268">
    <property type="term" value="C:cytoophidium"/>
    <property type="evidence" value="ECO:0007669"/>
    <property type="project" value="TreeGrafter"/>
</dbReference>
<dbReference type="GO" id="GO:0044210">
    <property type="term" value="P:'de novo' CTP biosynthetic process"/>
    <property type="evidence" value="ECO:0007669"/>
    <property type="project" value="UniProtKB-UniRule"/>
</dbReference>
<dbReference type="InterPro" id="IPR033828">
    <property type="entry name" value="GATase1_CTP_Synthase"/>
</dbReference>
<dbReference type="FunFam" id="3.40.50.300:FF:000207">
    <property type="entry name" value="CTP synthase"/>
    <property type="match status" value="1"/>
</dbReference>
<dbReference type="SUPFAM" id="SSF52317">
    <property type="entry name" value="Class I glutamine amidotransferase-like"/>
    <property type="match status" value="1"/>
</dbReference>
<protein>
    <recommendedName>
        <fullName evidence="9">CTP synthase</fullName>
        <ecNumber evidence="9">6.3.4.2</ecNumber>
    </recommendedName>
    <alternativeName>
        <fullName evidence="9">UTP--ammonia ligase</fullName>
    </alternativeName>
</protein>
<reference evidence="12 13" key="1">
    <citation type="submission" date="2018-08" db="EMBL/GenBank/DDBJ databases">
        <title>Draft genome of the lignicolous fungus Coniochaeta pulveracea.</title>
        <authorList>
            <person name="Borstlap C.J."/>
            <person name="De Witt R.N."/>
            <person name="Botha A."/>
            <person name="Volschenk H."/>
        </authorList>
    </citation>
    <scope>NUCLEOTIDE SEQUENCE [LARGE SCALE GENOMIC DNA]</scope>
    <source>
        <strain evidence="12 13">CAB683</strain>
    </source>
</reference>
<dbReference type="SUPFAM" id="SSF52540">
    <property type="entry name" value="P-loop containing nucleoside triphosphate hydrolases"/>
    <property type="match status" value="1"/>
</dbReference>
<dbReference type="NCBIfam" id="TIGR00337">
    <property type="entry name" value="PyrG"/>
    <property type="match status" value="1"/>
</dbReference>
<evidence type="ECO:0000256" key="7">
    <source>
        <dbReference type="ARBA" id="ARBA00022975"/>
    </source>
</evidence>
<evidence type="ECO:0000313" key="12">
    <source>
        <dbReference type="EMBL" id="RKU40084.1"/>
    </source>
</evidence>
<feature type="domain" description="CTP synthase N-terminal" evidence="11">
    <location>
        <begin position="3"/>
        <end position="273"/>
    </location>
</feature>
<dbReference type="InterPro" id="IPR029062">
    <property type="entry name" value="Class_I_gatase-like"/>
</dbReference>
<keyword evidence="5 9" id="KW-0067">ATP-binding</keyword>
<evidence type="ECO:0000313" key="13">
    <source>
        <dbReference type="Proteomes" id="UP000275385"/>
    </source>
</evidence>
<dbReference type="PANTHER" id="PTHR11550">
    <property type="entry name" value="CTP SYNTHASE"/>
    <property type="match status" value="1"/>
</dbReference>
<dbReference type="PANTHER" id="PTHR11550:SF0">
    <property type="entry name" value="CTP SYNTHASE-RELATED"/>
    <property type="match status" value="1"/>
</dbReference>
<keyword evidence="13" id="KW-1185">Reference proteome</keyword>
<organism evidence="12 13">
    <name type="scientific">Coniochaeta pulveracea</name>
    <dbReference type="NCBI Taxonomy" id="177199"/>
    <lineage>
        <taxon>Eukaryota</taxon>
        <taxon>Fungi</taxon>
        <taxon>Dikarya</taxon>
        <taxon>Ascomycota</taxon>
        <taxon>Pezizomycotina</taxon>
        <taxon>Sordariomycetes</taxon>
        <taxon>Sordariomycetidae</taxon>
        <taxon>Coniochaetales</taxon>
        <taxon>Coniochaetaceae</taxon>
        <taxon>Coniochaeta</taxon>
    </lineage>
</organism>